<dbReference type="PANTHER" id="PTHR18968">
    <property type="entry name" value="THIAMINE PYROPHOSPHATE ENZYMES"/>
    <property type="match status" value="1"/>
</dbReference>
<dbReference type="SUPFAM" id="SSF52518">
    <property type="entry name" value="Thiamin diphosphate-binding fold (THDP-binding)"/>
    <property type="match status" value="2"/>
</dbReference>
<dbReference type="InterPro" id="IPR012001">
    <property type="entry name" value="Thiamin_PyroP_enz_TPP-bd_dom"/>
</dbReference>
<sequence>MANNAANQVDKNVSTVMAEYIKAAKIPFIFAYPGDPIIEFMEASRALDIDIVLARREGTAAMMATGYAAATGNIGCVLSTLGPGSTNLVNGVAAANWDRLPMLAISGQIDTAREQYFTHQVVDHKLMFSPVTKWSGRVENGAVGTIMRKALRTATADRPGSVHLTVAEDVFKATAKGGDVRIPPLSNVGTGMRVVRAPGSSADPHKILANAKRPVFLSGIGAVRSGARDAMVALAEKTGIPVVTAPMSKGSFPEDHPLFAGVVDMACQQVMWDFLESADLIISVGFDCVELIKPWSATAPVLHIDSTENSDQIYFADCEMVGSIPMMLDWLREEWKGGTVWNTKEIEAHKTKLRDTYYSGKVAGKLNPTDVVDVVRAAMPKSTVGVSDVGSHKMLIGQGWTTYEPRGLLMTNGLSSMGYGIPAAIAASLTDRSRPVVAMVGDGGFAMAATEVRLAAERKLPIVFVVFVDHSLNRIEIKQMVRGYPSTATKIEDSDLVKMAEAMHCDGARASSIAELERIMAGAVGITRPLVVEARIDPGQYEAQF</sequence>
<comment type="similarity">
    <text evidence="1 3">Belongs to the TPP enzyme family.</text>
</comment>
<feature type="domain" description="Thiamine pyrophosphate enzyme TPP-binding" evidence="5">
    <location>
        <begin position="388"/>
        <end position="533"/>
    </location>
</feature>
<name>A0A6J6J1N0_9ZZZZ</name>
<evidence type="ECO:0000313" key="7">
    <source>
        <dbReference type="EMBL" id="CAB4630648.1"/>
    </source>
</evidence>
<dbReference type="EMBL" id="CAEZVP010000041">
    <property type="protein sequence ID" value="CAB4630648.1"/>
    <property type="molecule type" value="Genomic_DNA"/>
</dbReference>
<feature type="domain" description="Thiamine pyrophosphate enzyme N-terminal TPP-binding" evidence="6">
    <location>
        <begin position="12"/>
        <end position="124"/>
    </location>
</feature>
<keyword evidence="2 3" id="KW-0786">Thiamine pyrophosphate</keyword>
<dbReference type="Gene3D" id="3.40.50.1220">
    <property type="entry name" value="TPP-binding domain"/>
    <property type="match status" value="1"/>
</dbReference>
<gene>
    <name evidence="7" type="ORF">UFOPK2046_00344</name>
</gene>
<organism evidence="7">
    <name type="scientific">freshwater metagenome</name>
    <dbReference type="NCBI Taxonomy" id="449393"/>
    <lineage>
        <taxon>unclassified sequences</taxon>
        <taxon>metagenomes</taxon>
        <taxon>ecological metagenomes</taxon>
    </lineage>
</organism>
<dbReference type="InterPro" id="IPR029035">
    <property type="entry name" value="DHS-like_NAD/FAD-binding_dom"/>
</dbReference>
<evidence type="ECO:0000256" key="2">
    <source>
        <dbReference type="ARBA" id="ARBA00023052"/>
    </source>
</evidence>
<dbReference type="InterPro" id="IPR012000">
    <property type="entry name" value="Thiamin_PyroP_enz_cen_dom"/>
</dbReference>
<protein>
    <submittedName>
        <fullName evidence="7">Unannotated protein</fullName>
    </submittedName>
</protein>
<dbReference type="InterPro" id="IPR029061">
    <property type="entry name" value="THDP-binding"/>
</dbReference>
<dbReference type="GO" id="GO:0005948">
    <property type="term" value="C:acetolactate synthase complex"/>
    <property type="evidence" value="ECO:0007669"/>
    <property type="project" value="TreeGrafter"/>
</dbReference>
<dbReference type="GO" id="GO:0050660">
    <property type="term" value="F:flavin adenine dinucleotide binding"/>
    <property type="evidence" value="ECO:0007669"/>
    <property type="project" value="TreeGrafter"/>
</dbReference>
<dbReference type="CDD" id="cd07035">
    <property type="entry name" value="TPP_PYR_POX_like"/>
    <property type="match status" value="1"/>
</dbReference>
<proteinExistence type="inferred from homology"/>
<dbReference type="InterPro" id="IPR045229">
    <property type="entry name" value="TPP_enz"/>
</dbReference>
<evidence type="ECO:0000259" key="6">
    <source>
        <dbReference type="Pfam" id="PF02776"/>
    </source>
</evidence>
<evidence type="ECO:0000256" key="3">
    <source>
        <dbReference type="RuleBase" id="RU362132"/>
    </source>
</evidence>
<evidence type="ECO:0000259" key="5">
    <source>
        <dbReference type="Pfam" id="PF02775"/>
    </source>
</evidence>
<dbReference type="GO" id="GO:0003984">
    <property type="term" value="F:acetolactate synthase activity"/>
    <property type="evidence" value="ECO:0007669"/>
    <property type="project" value="TreeGrafter"/>
</dbReference>
<accession>A0A6J6J1N0</accession>
<dbReference type="Pfam" id="PF02776">
    <property type="entry name" value="TPP_enzyme_N"/>
    <property type="match status" value="1"/>
</dbReference>
<dbReference type="GO" id="GO:0000287">
    <property type="term" value="F:magnesium ion binding"/>
    <property type="evidence" value="ECO:0007669"/>
    <property type="project" value="InterPro"/>
</dbReference>
<dbReference type="GO" id="GO:0030976">
    <property type="term" value="F:thiamine pyrophosphate binding"/>
    <property type="evidence" value="ECO:0007669"/>
    <property type="project" value="InterPro"/>
</dbReference>
<dbReference type="Pfam" id="PF02775">
    <property type="entry name" value="TPP_enzyme_C"/>
    <property type="match status" value="1"/>
</dbReference>
<dbReference type="Gene3D" id="3.40.50.970">
    <property type="match status" value="2"/>
</dbReference>
<feature type="domain" description="Thiamine pyrophosphate enzyme central" evidence="4">
    <location>
        <begin position="206"/>
        <end position="329"/>
    </location>
</feature>
<dbReference type="SUPFAM" id="SSF52467">
    <property type="entry name" value="DHS-like NAD/FAD-binding domain"/>
    <property type="match status" value="1"/>
</dbReference>
<dbReference type="GO" id="GO:0009099">
    <property type="term" value="P:L-valine biosynthetic process"/>
    <property type="evidence" value="ECO:0007669"/>
    <property type="project" value="TreeGrafter"/>
</dbReference>
<dbReference type="PANTHER" id="PTHR18968:SF129">
    <property type="entry name" value="ACETOLACTATE SYNTHASE"/>
    <property type="match status" value="1"/>
</dbReference>
<dbReference type="GO" id="GO:0009097">
    <property type="term" value="P:isoleucine biosynthetic process"/>
    <property type="evidence" value="ECO:0007669"/>
    <property type="project" value="TreeGrafter"/>
</dbReference>
<dbReference type="Pfam" id="PF00205">
    <property type="entry name" value="TPP_enzyme_M"/>
    <property type="match status" value="1"/>
</dbReference>
<evidence type="ECO:0000256" key="1">
    <source>
        <dbReference type="ARBA" id="ARBA00007812"/>
    </source>
</evidence>
<evidence type="ECO:0000259" key="4">
    <source>
        <dbReference type="Pfam" id="PF00205"/>
    </source>
</evidence>
<reference evidence="7" key="1">
    <citation type="submission" date="2020-05" db="EMBL/GenBank/DDBJ databases">
        <authorList>
            <person name="Chiriac C."/>
            <person name="Salcher M."/>
            <person name="Ghai R."/>
            <person name="Kavagutti S V."/>
        </authorList>
    </citation>
    <scope>NUCLEOTIDE SEQUENCE</scope>
</reference>
<dbReference type="AlphaFoldDB" id="A0A6J6J1N0"/>
<dbReference type="InterPro" id="IPR011766">
    <property type="entry name" value="TPP_enzyme_TPP-bd"/>
</dbReference>